<dbReference type="AlphaFoldDB" id="A0A385U3I8"/>
<keyword evidence="2" id="KW-1185">Reference proteome</keyword>
<evidence type="ECO:0000313" key="2">
    <source>
        <dbReference type="Proteomes" id="UP000266552"/>
    </source>
</evidence>
<organism evidence="1 2">
    <name type="scientific">Paenibacillus lautus</name>
    <name type="common">Bacillus lautus</name>
    <dbReference type="NCBI Taxonomy" id="1401"/>
    <lineage>
        <taxon>Bacteria</taxon>
        <taxon>Bacillati</taxon>
        <taxon>Bacillota</taxon>
        <taxon>Bacilli</taxon>
        <taxon>Bacillales</taxon>
        <taxon>Paenibacillaceae</taxon>
        <taxon>Paenibacillus</taxon>
    </lineage>
</organism>
<geneLocation type="plasmid" evidence="1 2">
    <name>pAZOPL1</name>
</geneLocation>
<dbReference type="EMBL" id="CP032413">
    <property type="protein sequence ID" value="AYB48135.1"/>
    <property type="molecule type" value="Genomic_DNA"/>
</dbReference>
<sequence length="108" mass="13027">MNGLSKIGLFHQWHLPCRGHTMVKKSIQGEIRKVYNVYPYTWYYPPFRSVPPMRQEMMAAENMMMSEPMKEMINMMKQHMMTTNEIKRTVDSIEERCRRMEEMMKGKS</sequence>
<protein>
    <submittedName>
        <fullName evidence="1">Uncharacterized protein</fullName>
    </submittedName>
</protein>
<dbReference type="Proteomes" id="UP000266552">
    <property type="component" value="Plasmid pAZOPL1"/>
</dbReference>
<accession>A0A385U3I8</accession>
<reference evidence="1 2" key="1">
    <citation type="submission" date="2018-09" db="EMBL/GenBank/DDBJ databases">
        <title>Genome Sequence of Paenibacillus lautus Strain E7593-69, Azo Dye-Degrading Bacteria, Isolated from Commercial Tattoo Inks.</title>
        <authorList>
            <person name="Nho S.W."/>
            <person name="Kim S.-J."/>
            <person name="Kweon O."/>
            <person name="Cerniglia C.E."/>
        </authorList>
    </citation>
    <scope>NUCLEOTIDE SEQUENCE [LARGE SCALE GENOMIC DNA]</scope>
    <source>
        <strain evidence="1 2">E7593-69</strain>
        <plasmid evidence="1 2">pAZOPL1</plasmid>
    </source>
</reference>
<dbReference type="RefSeq" id="WP_119851487.1">
    <property type="nucleotide sequence ID" value="NZ_JAIFIS010000061.1"/>
</dbReference>
<name>A0A385U3I8_PAELA</name>
<proteinExistence type="predicted"/>
<evidence type="ECO:0000313" key="1">
    <source>
        <dbReference type="EMBL" id="AYB48135.1"/>
    </source>
</evidence>
<gene>
    <name evidence="1" type="ORF">D5F53_32995</name>
</gene>
<keyword evidence="1" id="KW-0614">Plasmid</keyword>
<dbReference type="KEGG" id="plw:D5F53_32995"/>